<dbReference type="OrthoDB" id="5989410at2759"/>
<dbReference type="Gene3D" id="3.90.70.80">
    <property type="match status" value="1"/>
</dbReference>
<dbReference type="AlphaFoldDB" id="A0A9X0A0G4"/>
<organism evidence="2 3">
    <name type="scientific">Desmophyllum pertusum</name>
    <dbReference type="NCBI Taxonomy" id="174260"/>
    <lineage>
        <taxon>Eukaryota</taxon>
        <taxon>Metazoa</taxon>
        <taxon>Cnidaria</taxon>
        <taxon>Anthozoa</taxon>
        <taxon>Hexacorallia</taxon>
        <taxon>Scleractinia</taxon>
        <taxon>Caryophylliina</taxon>
        <taxon>Caryophylliidae</taxon>
        <taxon>Desmophyllum</taxon>
    </lineage>
</organism>
<proteinExistence type="predicted"/>
<reference evidence="2" key="1">
    <citation type="submission" date="2023-01" db="EMBL/GenBank/DDBJ databases">
        <title>Genome assembly of the deep-sea coral Lophelia pertusa.</title>
        <authorList>
            <person name="Herrera S."/>
            <person name="Cordes E."/>
        </authorList>
    </citation>
    <scope>NUCLEOTIDE SEQUENCE</scope>
    <source>
        <strain evidence="2">USNM1676648</strain>
        <tissue evidence="2">Polyp</tissue>
    </source>
</reference>
<dbReference type="Proteomes" id="UP001163046">
    <property type="component" value="Unassembled WGS sequence"/>
</dbReference>
<accession>A0A9X0A0G4</accession>
<evidence type="ECO:0000313" key="2">
    <source>
        <dbReference type="EMBL" id="KAJ7391203.1"/>
    </source>
</evidence>
<evidence type="ECO:0000256" key="1">
    <source>
        <dbReference type="SAM" id="MobiDB-lite"/>
    </source>
</evidence>
<keyword evidence="3" id="KW-1185">Reference proteome</keyword>
<dbReference type="EMBL" id="MU825407">
    <property type="protein sequence ID" value="KAJ7391203.1"/>
    <property type="molecule type" value="Genomic_DNA"/>
</dbReference>
<feature type="region of interest" description="Disordered" evidence="1">
    <location>
        <begin position="81"/>
        <end position="122"/>
    </location>
</feature>
<sequence>MNIGVFRSVETLRKEIVSFLESHPNSPDGTPLELFTGTPWSQYLRLMARTGTYGDHLTLQAAADVTLQRELESIMFAWQTNFRDETGSDPPDTESNSLPPVQDEQSELDSTSGIDVPEDQLP</sequence>
<comment type="caution">
    <text evidence="2">The sequence shown here is derived from an EMBL/GenBank/DDBJ whole genome shotgun (WGS) entry which is preliminary data.</text>
</comment>
<evidence type="ECO:0000313" key="3">
    <source>
        <dbReference type="Proteomes" id="UP001163046"/>
    </source>
</evidence>
<gene>
    <name evidence="2" type="ORF">OS493_019334</name>
</gene>
<name>A0A9X0A0G4_9CNID</name>
<dbReference type="CDD" id="cd22758">
    <property type="entry name" value="OTU_232R-like"/>
    <property type="match status" value="1"/>
</dbReference>
<protein>
    <submittedName>
        <fullName evidence="2">Uncharacterized protein</fullName>
    </submittedName>
</protein>